<reference evidence="1 2" key="1">
    <citation type="journal article" date="2021" name="Elife">
        <title>Chloroplast acquisition without the gene transfer in kleptoplastic sea slugs, Plakobranchus ocellatus.</title>
        <authorList>
            <person name="Maeda T."/>
            <person name="Takahashi S."/>
            <person name="Yoshida T."/>
            <person name="Shimamura S."/>
            <person name="Takaki Y."/>
            <person name="Nagai Y."/>
            <person name="Toyoda A."/>
            <person name="Suzuki Y."/>
            <person name="Arimoto A."/>
            <person name="Ishii H."/>
            <person name="Satoh N."/>
            <person name="Nishiyama T."/>
            <person name="Hasebe M."/>
            <person name="Maruyama T."/>
            <person name="Minagawa J."/>
            <person name="Obokata J."/>
            <person name="Shigenobu S."/>
        </authorList>
    </citation>
    <scope>NUCLEOTIDE SEQUENCE [LARGE SCALE GENOMIC DNA]</scope>
</reference>
<name>A0AAV4EJ84_9GAST</name>
<gene>
    <name evidence="1" type="ORF">ElyMa_003526900</name>
</gene>
<dbReference type="Proteomes" id="UP000762676">
    <property type="component" value="Unassembled WGS sequence"/>
</dbReference>
<protein>
    <submittedName>
        <fullName evidence="1">Uncharacterized protein</fullName>
    </submittedName>
</protein>
<keyword evidence="2" id="KW-1185">Reference proteome</keyword>
<comment type="caution">
    <text evidence="1">The sequence shown here is derived from an EMBL/GenBank/DDBJ whole genome shotgun (WGS) entry which is preliminary data.</text>
</comment>
<dbReference type="EMBL" id="BMAT01007234">
    <property type="protein sequence ID" value="GFR60306.1"/>
    <property type="molecule type" value="Genomic_DNA"/>
</dbReference>
<sequence>MSTPGPKRFAVFRTCLMESEHCTQRLVLAINSTPMAPEETSIKQPSTSPQLFYSSSQLPQLWSVFGPIIFNKY</sequence>
<dbReference type="AlphaFoldDB" id="A0AAV4EJ84"/>
<proteinExistence type="predicted"/>
<evidence type="ECO:0000313" key="1">
    <source>
        <dbReference type="EMBL" id="GFR60306.1"/>
    </source>
</evidence>
<evidence type="ECO:0000313" key="2">
    <source>
        <dbReference type="Proteomes" id="UP000762676"/>
    </source>
</evidence>
<organism evidence="1 2">
    <name type="scientific">Elysia marginata</name>
    <dbReference type="NCBI Taxonomy" id="1093978"/>
    <lineage>
        <taxon>Eukaryota</taxon>
        <taxon>Metazoa</taxon>
        <taxon>Spiralia</taxon>
        <taxon>Lophotrochozoa</taxon>
        <taxon>Mollusca</taxon>
        <taxon>Gastropoda</taxon>
        <taxon>Heterobranchia</taxon>
        <taxon>Euthyneura</taxon>
        <taxon>Panpulmonata</taxon>
        <taxon>Sacoglossa</taxon>
        <taxon>Placobranchoidea</taxon>
        <taxon>Plakobranchidae</taxon>
        <taxon>Elysia</taxon>
    </lineage>
</organism>
<accession>A0AAV4EJ84</accession>